<sequence length="284" mass="32679">MSFPLLKLPTELRLDIYRHLFGISPTTRLFLGLTNSPLHPNEGANPLHTFEICYFPLSHPRMTHYQTNTGYQVEWAQHQIYSRSRFLAILVTCKKVYSEAMPLFYSESFFAISANINTAVSWLAGIGAQRRRHIRRLSVHFDSIPPLQPRMNWNEIQDSMEAMSGILMDVDRIDVLELLIVDKQHEHYLACMAARIHLKIPWYNVLREPGKPLLLHGIEQLERLPWLGCLRIVGHMGLLLRFPEDRAYLEGFAKGKKPAGLGDKNEHKPVVQVLMPEGMDSDES</sequence>
<evidence type="ECO:0000259" key="1">
    <source>
        <dbReference type="Pfam" id="PF24864"/>
    </source>
</evidence>
<comment type="caution">
    <text evidence="2">The sequence shown here is derived from an EMBL/GenBank/DDBJ whole genome shotgun (WGS) entry which is preliminary data.</text>
</comment>
<dbReference type="EMBL" id="MKZY01000005">
    <property type="protein sequence ID" value="OOO09049.1"/>
    <property type="molecule type" value="Genomic_DNA"/>
</dbReference>
<dbReference type="OrthoDB" id="515692at2759"/>
<evidence type="ECO:0000313" key="3">
    <source>
        <dbReference type="Proteomes" id="UP000190312"/>
    </source>
</evidence>
<accession>A0A1S9DJ18</accession>
<dbReference type="InterPro" id="IPR056632">
    <property type="entry name" value="DUF7730"/>
</dbReference>
<evidence type="ECO:0000313" key="2">
    <source>
        <dbReference type="EMBL" id="OOO09049.1"/>
    </source>
</evidence>
<organism evidence="2 3">
    <name type="scientific">Aspergillus oryzae</name>
    <name type="common">Yellow koji mold</name>
    <dbReference type="NCBI Taxonomy" id="5062"/>
    <lineage>
        <taxon>Eukaryota</taxon>
        <taxon>Fungi</taxon>
        <taxon>Dikarya</taxon>
        <taxon>Ascomycota</taxon>
        <taxon>Pezizomycotina</taxon>
        <taxon>Eurotiomycetes</taxon>
        <taxon>Eurotiomycetidae</taxon>
        <taxon>Eurotiales</taxon>
        <taxon>Aspergillaceae</taxon>
        <taxon>Aspergillus</taxon>
        <taxon>Aspergillus subgen. Circumdati</taxon>
    </lineage>
</organism>
<protein>
    <recommendedName>
        <fullName evidence="1">DUF7730 domain-containing protein</fullName>
    </recommendedName>
</protein>
<feature type="domain" description="DUF7730" evidence="1">
    <location>
        <begin position="5"/>
        <end position="185"/>
    </location>
</feature>
<proteinExistence type="predicted"/>
<dbReference type="VEuPathDB" id="FungiDB:AO090038000464"/>
<dbReference type="AlphaFoldDB" id="A0A1S9DJ18"/>
<reference evidence="2 3" key="1">
    <citation type="submission" date="2016-10" db="EMBL/GenBank/DDBJ databases">
        <title>Genome sequencing of Aspergillus oryzae BCC7051.</title>
        <authorList>
            <person name="Thammarongtham C."/>
            <person name="Vorapreeda T."/>
            <person name="Nookaew I."/>
            <person name="Srisuk T."/>
            <person name="Land M."/>
            <person name="Jeennor S."/>
            <person name="Laoteng K."/>
        </authorList>
    </citation>
    <scope>NUCLEOTIDE SEQUENCE [LARGE SCALE GENOMIC DNA]</scope>
    <source>
        <strain evidence="2 3">BCC7051</strain>
    </source>
</reference>
<dbReference type="Pfam" id="PF24864">
    <property type="entry name" value="DUF7730"/>
    <property type="match status" value="1"/>
</dbReference>
<dbReference type="Proteomes" id="UP000190312">
    <property type="component" value="Unassembled WGS sequence"/>
</dbReference>
<dbReference type="PANTHER" id="PTHR42085:SF2">
    <property type="entry name" value="F-BOX DOMAIN-CONTAINING PROTEIN"/>
    <property type="match status" value="1"/>
</dbReference>
<dbReference type="InterPro" id="IPR038883">
    <property type="entry name" value="AN11006-like"/>
</dbReference>
<name>A0A1S9DJ18_ASPOZ</name>
<gene>
    <name evidence="2" type="ORF">OAory_01103450</name>
</gene>
<dbReference type="PANTHER" id="PTHR42085">
    <property type="entry name" value="F-BOX DOMAIN-CONTAINING PROTEIN"/>
    <property type="match status" value="1"/>
</dbReference>